<dbReference type="Proteomes" id="UP000251960">
    <property type="component" value="Chromosome 6"/>
</dbReference>
<comment type="caution">
    <text evidence="1">The sequence shown here is derived from an EMBL/GenBank/DDBJ whole genome shotgun (WGS) entry which is preliminary data.</text>
</comment>
<name>A0A3L6E5I8_MAIZE</name>
<dbReference type="EMBL" id="NCVQ01000007">
    <property type="protein sequence ID" value="PWZ16204.1"/>
    <property type="molecule type" value="Genomic_DNA"/>
</dbReference>
<gene>
    <name evidence="1" type="ORF">Zm00014a_038533</name>
</gene>
<dbReference type="AlphaFoldDB" id="A0A3L6E5I8"/>
<accession>A0A3L6E5I8</accession>
<evidence type="ECO:0000313" key="1">
    <source>
        <dbReference type="EMBL" id="PWZ16204.1"/>
    </source>
</evidence>
<proteinExistence type="predicted"/>
<evidence type="ECO:0000313" key="2">
    <source>
        <dbReference type="Proteomes" id="UP000251960"/>
    </source>
</evidence>
<dbReference type="ExpressionAtlas" id="A0A3L6E5I8">
    <property type="expression patterns" value="baseline and differential"/>
</dbReference>
<sequence>MRVKRRQRARLLLYQPDVEQEIARLREENINMLTDDDGCTNTNVSLPPPPDLPRLYDSGYQLVLPPTTSHSSLINQDFLLQHQMQVFHHIGSLSQQPAFHQDISAAVFSSTISSVLPPLPTVRTQADLPPTNQFKTYSGGTGGLLEPMLMISDEQLLMWPNPSMVKVPSMPTLSYRQPAVSELLPAYGTGSDGDVTPHCPPGEDIHHGATWDFTFGQFSLRFLFPLLETIDNTPIV</sequence>
<organism evidence="1 2">
    <name type="scientific">Zea mays</name>
    <name type="common">Maize</name>
    <dbReference type="NCBI Taxonomy" id="4577"/>
    <lineage>
        <taxon>Eukaryota</taxon>
        <taxon>Viridiplantae</taxon>
        <taxon>Streptophyta</taxon>
        <taxon>Embryophyta</taxon>
        <taxon>Tracheophyta</taxon>
        <taxon>Spermatophyta</taxon>
        <taxon>Magnoliopsida</taxon>
        <taxon>Liliopsida</taxon>
        <taxon>Poales</taxon>
        <taxon>Poaceae</taxon>
        <taxon>PACMAD clade</taxon>
        <taxon>Panicoideae</taxon>
        <taxon>Andropogonodae</taxon>
        <taxon>Andropogoneae</taxon>
        <taxon>Tripsacinae</taxon>
        <taxon>Zea</taxon>
    </lineage>
</organism>
<reference evidence="1 2" key="1">
    <citation type="journal article" date="2018" name="Nat. Genet.">
        <title>Extensive intraspecific gene order and gene structural variations between Mo17 and other maize genomes.</title>
        <authorList>
            <person name="Sun S."/>
            <person name="Zhou Y."/>
            <person name="Chen J."/>
            <person name="Shi J."/>
            <person name="Zhao H."/>
            <person name="Zhao H."/>
            <person name="Song W."/>
            <person name="Zhang M."/>
            <person name="Cui Y."/>
            <person name="Dong X."/>
            <person name="Liu H."/>
            <person name="Ma X."/>
            <person name="Jiao Y."/>
            <person name="Wang B."/>
            <person name="Wei X."/>
            <person name="Stein J.C."/>
            <person name="Glaubitz J.C."/>
            <person name="Lu F."/>
            <person name="Yu G."/>
            <person name="Liang C."/>
            <person name="Fengler K."/>
            <person name="Li B."/>
            <person name="Rafalski A."/>
            <person name="Schnable P.S."/>
            <person name="Ware D.H."/>
            <person name="Buckler E.S."/>
            <person name="Lai J."/>
        </authorList>
    </citation>
    <scope>NUCLEOTIDE SEQUENCE [LARGE SCALE GENOMIC DNA]</scope>
    <source>
        <strain evidence="2">cv. Missouri 17</strain>
        <tissue evidence="1">Seedling</tissue>
    </source>
</reference>
<protein>
    <submittedName>
        <fullName evidence="1">Uncharacterized protein</fullName>
    </submittedName>
</protein>